<keyword evidence="2" id="KW-1185">Reference proteome</keyword>
<dbReference type="RefSeq" id="WP_182352548.1">
    <property type="nucleotide sequence ID" value="NZ_JAJSPM010000005.1"/>
</dbReference>
<evidence type="ECO:0000313" key="1">
    <source>
        <dbReference type="EMBL" id="MCE3532730.1"/>
    </source>
</evidence>
<name>A0ABS8X644_9GAMM</name>
<dbReference type="EMBL" id="JAJTND010000004">
    <property type="protein sequence ID" value="MCE3532730.1"/>
    <property type="molecule type" value="Genomic_DNA"/>
</dbReference>
<proteinExistence type="predicted"/>
<protein>
    <recommendedName>
        <fullName evidence="3">Bile acid beta-glucosidase</fullName>
    </recommendedName>
</protein>
<gene>
    <name evidence="1" type="ORF">LXO92_10105</name>
</gene>
<evidence type="ECO:0008006" key="3">
    <source>
        <dbReference type="Google" id="ProtNLM"/>
    </source>
</evidence>
<evidence type="ECO:0000313" key="2">
    <source>
        <dbReference type="Proteomes" id="UP001320170"/>
    </source>
</evidence>
<dbReference type="Proteomes" id="UP001320170">
    <property type="component" value="Unassembled WGS sequence"/>
</dbReference>
<comment type="caution">
    <text evidence="1">The sequence shown here is derived from an EMBL/GenBank/DDBJ whole genome shotgun (WGS) entry which is preliminary data.</text>
</comment>
<organism evidence="1 2">
    <name type="scientific">Legionella resiliens</name>
    <dbReference type="NCBI Taxonomy" id="2905958"/>
    <lineage>
        <taxon>Bacteria</taxon>
        <taxon>Pseudomonadati</taxon>
        <taxon>Pseudomonadota</taxon>
        <taxon>Gammaproteobacteria</taxon>
        <taxon>Legionellales</taxon>
        <taxon>Legionellaceae</taxon>
        <taxon>Legionella</taxon>
    </lineage>
</organism>
<reference evidence="1 2" key="1">
    <citation type="journal article" date="2024" name="Pathogens">
        <title>Characterization of a Novel Species of Legionella Isolated from a Healthcare Facility: Legionella resiliens sp. nov.</title>
        <authorList>
            <person name="Cristino S."/>
            <person name="Pascale M.R."/>
            <person name="Marino F."/>
            <person name="Derelitto C."/>
            <person name="Salaris S."/>
            <person name="Orsini M."/>
            <person name="Squarzoni S."/>
            <person name="Grottola A."/>
            <person name="Girolamini L."/>
        </authorList>
    </citation>
    <scope>NUCLEOTIDE SEQUENCE [LARGE SCALE GENOMIC DNA]</scope>
    <source>
        <strain evidence="1 2">8cVS16</strain>
    </source>
</reference>
<sequence>MNFQDSFFEERYNEYWNKNVVPLDATIRKSPSSLNLFEKRMNVTQLIGAYQQHVLNILYNLDRQSYQFEDKKYVQAYMKNTVSQTVEDFSFYAKIFPESKEICSKFLKTLGVSSLPEAEQTVATSYIPMM</sequence>
<accession>A0ABS8X644</accession>